<sequence length="797" mass="86946">MSFNIPPRQPSVSERRGQHVAPLNTNFSRPTAHTIVAPSRPPRPYRPRPEEYQNEGEGGERVPLHVKPQSSKSGLRSLFGRDKAPRKPDPKLPHINEAKGPAMQPGIRSGSAAPPSPVTCTTPKTIVSTSTMLASPTAESTRTIAPPSRQNTQPLEDRSAGSEWKPPALFQAYPQAIKHDCLSAPAMSADSILRVHGSSTGKGSSRDEEKVDTAEDLAARMKKEEKEKSKHMRSLSETMGKTEWTKKVYILATSGYILQYAGSGKHDRLPEKMLQLGPRSVAFASDAIPGKHWVLQVSQSREEHGAAVNDAHRSRFSRFGFHRSHARRMARSFLLVFNTPEDLSSWLLAVRAQIEACGGKKYVSEKVYDEEMEHELHSKPSTRRLVKRDPNRFSQVFLQPQHTGASADQDPSIKEESVRSSPVSPNPHLTNMQPTPEPRSASASTIRTEMTSTSTGQGRFYSSGAPQKTPSSPQDGSAISAVLTALEIPESPRITSPKKRQSMLLPKSSTAPELSDKPRSHSAVPDPLLRSASPPAPNFSVPSFSRRFAAKPPAPVPAHQAHVPNISQDVVYTNLNGISAFPSPPQSPVRSVDGFGWNEAYEQHQNFPGTSRRRSLRVSNSEASLIDPGRSQEKRMHRLSRMPAKMDGIQPNAPEARPRSIVTEALVEEYFVPLPPQVPADGADRREALQRMSVLRPVDSAEGRLPAAVSRRKSMPGLAVGPPVAPPPNCPLPKLPSPIDPPPTSPPDPSFLNQPSCTSPPPTNSRASRKSVISAFPRPSLAPMPPGANPRRSRVVT</sequence>
<feature type="compositionally biased region" description="Polar residues" evidence="1">
    <location>
        <begin position="464"/>
        <end position="477"/>
    </location>
</feature>
<feature type="region of interest" description="Disordered" evidence="1">
    <location>
        <begin position="396"/>
        <end position="477"/>
    </location>
</feature>
<evidence type="ECO:0000256" key="1">
    <source>
        <dbReference type="SAM" id="MobiDB-lite"/>
    </source>
</evidence>
<evidence type="ECO:0000313" key="4">
    <source>
        <dbReference type="Proteomes" id="UP001194746"/>
    </source>
</evidence>
<gene>
    <name evidence="3" type="ORF">FE257_009852</name>
</gene>
<feature type="compositionally biased region" description="Polar residues" evidence="1">
    <location>
        <begin position="419"/>
        <end position="434"/>
    </location>
</feature>
<organism evidence="3 4">
    <name type="scientific">Aspergillus nanangensis</name>
    <dbReference type="NCBI Taxonomy" id="2582783"/>
    <lineage>
        <taxon>Eukaryota</taxon>
        <taxon>Fungi</taxon>
        <taxon>Dikarya</taxon>
        <taxon>Ascomycota</taxon>
        <taxon>Pezizomycotina</taxon>
        <taxon>Eurotiomycetes</taxon>
        <taxon>Eurotiomycetidae</taxon>
        <taxon>Eurotiales</taxon>
        <taxon>Aspergillaceae</taxon>
        <taxon>Aspergillus</taxon>
        <taxon>Aspergillus subgen. Circumdati</taxon>
    </lineage>
</organism>
<feature type="region of interest" description="Disordered" evidence="1">
    <location>
        <begin position="1"/>
        <end position="163"/>
    </location>
</feature>
<dbReference type="InterPro" id="IPR001849">
    <property type="entry name" value="PH_domain"/>
</dbReference>
<feature type="compositionally biased region" description="Pro residues" evidence="1">
    <location>
        <begin position="723"/>
        <end position="749"/>
    </location>
</feature>
<protein>
    <recommendedName>
        <fullName evidence="2">PH domain-containing protein</fullName>
    </recommendedName>
</protein>
<reference evidence="3" key="1">
    <citation type="journal article" date="2019" name="Beilstein J. Org. Chem.">
        <title>Nanangenines: drimane sesquiterpenoids as the dominant metabolite cohort of a novel Australian fungus, Aspergillus nanangensis.</title>
        <authorList>
            <person name="Lacey H.J."/>
            <person name="Gilchrist C.L.M."/>
            <person name="Crombie A."/>
            <person name="Kalaitzis J.A."/>
            <person name="Vuong D."/>
            <person name="Rutledge P.J."/>
            <person name="Turner P."/>
            <person name="Pitt J.I."/>
            <person name="Lacey E."/>
            <person name="Chooi Y.H."/>
            <person name="Piggott A.M."/>
        </authorList>
    </citation>
    <scope>NUCLEOTIDE SEQUENCE</scope>
    <source>
        <strain evidence="3">MST-FP2251</strain>
    </source>
</reference>
<keyword evidence="4" id="KW-1185">Reference proteome</keyword>
<dbReference type="AlphaFoldDB" id="A0AAD4GXC7"/>
<feature type="compositionally biased region" description="Polar residues" evidence="1">
    <location>
        <begin position="396"/>
        <end position="406"/>
    </location>
</feature>
<feature type="domain" description="PH" evidence="2">
    <location>
        <begin position="250"/>
        <end position="355"/>
    </location>
</feature>
<feature type="compositionally biased region" description="Polar residues" evidence="1">
    <location>
        <begin position="118"/>
        <end position="154"/>
    </location>
</feature>
<comment type="caution">
    <text evidence="3">The sequence shown here is derived from an EMBL/GenBank/DDBJ whole genome shotgun (WGS) entry which is preliminary data.</text>
</comment>
<dbReference type="Proteomes" id="UP001194746">
    <property type="component" value="Unassembled WGS sequence"/>
</dbReference>
<accession>A0AAD4GXC7</accession>
<feature type="region of interest" description="Disordered" evidence="1">
    <location>
        <begin position="489"/>
        <end position="537"/>
    </location>
</feature>
<name>A0AAD4GXC7_ASPNN</name>
<feature type="compositionally biased region" description="Polar residues" evidence="1">
    <location>
        <begin position="441"/>
        <end position="457"/>
    </location>
</feature>
<evidence type="ECO:0000313" key="3">
    <source>
        <dbReference type="EMBL" id="KAF9893684.1"/>
    </source>
</evidence>
<feature type="region of interest" description="Disordered" evidence="1">
    <location>
        <begin position="603"/>
        <end position="636"/>
    </location>
</feature>
<feature type="compositionally biased region" description="Basic and acidic residues" evidence="1">
    <location>
        <begin position="79"/>
        <end position="97"/>
    </location>
</feature>
<dbReference type="EMBL" id="VCAU01000006">
    <property type="protein sequence ID" value="KAF9893684.1"/>
    <property type="molecule type" value="Genomic_DNA"/>
</dbReference>
<reference evidence="3" key="2">
    <citation type="submission" date="2020-02" db="EMBL/GenBank/DDBJ databases">
        <authorList>
            <person name="Gilchrist C.L.M."/>
            <person name="Chooi Y.-H."/>
        </authorList>
    </citation>
    <scope>NUCLEOTIDE SEQUENCE</scope>
    <source>
        <strain evidence="3">MST-FP2251</strain>
    </source>
</reference>
<proteinExistence type="predicted"/>
<evidence type="ECO:0000259" key="2">
    <source>
        <dbReference type="PROSITE" id="PS50003"/>
    </source>
</evidence>
<dbReference type="PROSITE" id="PS50003">
    <property type="entry name" value="PH_DOMAIN"/>
    <property type="match status" value="1"/>
</dbReference>
<feature type="region of interest" description="Disordered" evidence="1">
    <location>
        <begin position="698"/>
        <end position="797"/>
    </location>
</feature>